<keyword evidence="1 2" id="KW-0597">Phosphoprotein</keyword>
<dbReference type="InterPro" id="IPR011006">
    <property type="entry name" value="CheY-like_superfamily"/>
</dbReference>
<feature type="domain" description="Response regulatory" evidence="3">
    <location>
        <begin position="6"/>
        <end position="120"/>
    </location>
</feature>
<dbReference type="SUPFAM" id="SSF52172">
    <property type="entry name" value="CheY-like"/>
    <property type="match status" value="1"/>
</dbReference>
<evidence type="ECO:0000256" key="2">
    <source>
        <dbReference type="PROSITE-ProRule" id="PRU00169"/>
    </source>
</evidence>
<evidence type="ECO:0000313" key="5">
    <source>
        <dbReference type="Proteomes" id="UP001196870"/>
    </source>
</evidence>
<dbReference type="PROSITE" id="PS50110">
    <property type="entry name" value="RESPONSE_REGULATORY"/>
    <property type="match status" value="1"/>
</dbReference>
<proteinExistence type="predicted"/>
<dbReference type="Proteomes" id="UP001196870">
    <property type="component" value="Unassembled WGS sequence"/>
</dbReference>
<dbReference type="Gene3D" id="3.40.50.2300">
    <property type="match status" value="1"/>
</dbReference>
<evidence type="ECO:0000313" key="4">
    <source>
        <dbReference type="EMBL" id="MBR0667763.1"/>
    </source>
</evidence>
<comment type="caution">
    <text evidence="4">The sequence shown here is derived from an EMBL/GenBank/DDBJ whole genome shotgun (WGS) entry which is preliminary data.</text>
</comment>
<dbReference type="EMBL" id="JAAGBB010000040">
    <property type="protein sequence ID" value="MBR0667763.1"/>
    <property type="molecule type" value="Genomic_DNA"/>
</dbReference>
<dbReference type="Pfam" id="PF00072">
    <property type="entry name" value="Response_reg"/>
    <property type="match status" value="1"/>
</dbReference>
<dbReference type="PANTHER" id="PTHR44591:SF25">
    <property type="entry name" value="CHEMOTAXIS TWO-COMPONENT RESPONSE REGULATOR"/>
    <property type="match status" value="1"/>
</dbReference>
<organism evidence="4 5">
    <name type="scientific">Plastoroseomonas hellenica</name>
    <dbReference type="NCBI Taxonomy" id="2687306"/>
    <lineage>
        <taxon>Bacteria</taxon>
        <taxon>Pseudomonadati</taxon>
        <taxon>Pseudomonadota</taxon>
        <taxon>Alphaproteobacteria</taxon>
        <taxon>Acetobacterales</taxon>
        <taxon>Acetobacteraceae</taxon>
        <taxon>Plastoroseomonas</taxon>
    </lineage>
</organism>
<accession>A0ABS5F5N3</accession>
<protein>
    <submittedName>
        <fullName evidence="4">Response regulator</fullName>
    </submittedName>
</protein>
<dbReference type="InterPro" id="IPR001789">
    <property type="entry name" value="Sig_transdc_resp-reg_receiver"/>
</dbReference>
<dbReference type="InterPro" id="IPR050595">
    <property type="entry name" value="Bact_response_regulator"/>
</dbReference>
<sequence length="125" mass="13097">MPDAPVIGIVDDDSSMREALQGLVQSLGCRAVAFASAEHFLAAAEPAALACLILDVRMPGLDGIALQALLRDRGHRLPILFMTSYVDARTRARALEGGAIGFLGKPVDDDALIACLRGALAAQEV</sequence>
<evidence type="ECO:0000256" key="1">
    <source>
        <dbReference type="ARBA" id="ARBA00022553"/>
    </source>
</evidence>
<evidence type="ECO:0000259" key="3">
    <source>
        <dbReference type="PROSITE" id="PS50110"/>
    </source>
</evidence>
<dbReference type="PANTHER" id="PTHR44591">
    <property type="entry name" value="STRESS RESPONSE REGULATOR PROTEIN 1"/>
    <property type="match status" value="1"/>
</dbReference>
<reference evidence="5" key="1">
    <citation type="journal article" date="2021" name="Syst. Appl. Microbiol.">
        <title>Roseomonas hellenica sp. nov., isolated from roots of wild-growing Alkanna tinctoria.</title>
        <authorList>
            <person name="Rat A."/>
            <person name="Naranjo H.D."/>
            <person name="Lebbe L."/>
            <person name="Cnockaert M."/>
            <person name="Krigas N."/>
            <person name="Grigoriadou K."/>
            <person name="Maloupa E."/>
            <person name="Willems A."/>
        </authorList>
    </citation>
    <scope>NUCLEOTIDE SEQUENCE [LARGE SCALE GENOMIC DNA]</scope>
    <source>
        <strain evidence="5">LMG 31523</strain>
    </source>
</reference>
<keyword evidence="5" id="KW-1185">Reference proteome</keyword>
<dbReference type="RefSeq" id="WP_367617369.1">
    <property type="nucleotide sequence ID" value="NZ_JAAGBB010000040.1"/>
</dbReference>
<feature type="modified residue" description="4-aspartylphosphate" evidence="2">
    <location>
        <position position="55"/>
    </location>
</feature>
<dbReference type="SMART" id="SM00448">
    <property type="entry name" value="REC"/>
    <property type="match status" value="1"/>
</dbReference>
<name>A0ABS5F5N3_9PROT</name>
<gene>
    <name evidence="4" type="ORF">GXW71_25630</name>
</gene>